<keyword evidence="2" id="KW-1185">Reference proteome</keyword>
<dbReference type="STRING" id="1230905.A0A1G4JDH1"/>
<gene>
    <name evidence="1" type="ORF">LAMI_0D08922G</name>
</gene>
<organism evidence="1 2">
    <name type="scientific">Lachancea mirantina</name>
    <dbReference type="NCBI Taxonomy" id="1230905"/>
    <lineage>
        <taxon>Eukaryota</taxon>
        <taxon>Fungi</taxon>
        <taxon>Dikarya</taxon>
        <taxon>Ascomycota</taxon>
        <taxon>Saccharomycotina</taxon>
        <taxon>Saccharomycetes</taxon>
        <taxon>Saccharomycetales</taxon>
        <taxon>Saccharomycetaceae</taxon>
        <taxon>Lachancea</taxon>
    </lineage>
</organism>
<protein>
    <submittedName>
        <fullName evidence="1">LAMI_0D08922g1_1</fullName>
    </submittedName>
</protein>
<reference evidence="1 2" key="1">
    <citation type="submission" date="2016-03" db="EMBL/GenBank/DDBJ databases">
        <authorList>
            <person name="Devillers H."/>
        </authorList>
    </citation>
    <scope>NUCLEOTIDE SEQUENCE [LARGE SCALE GENOMIC DNA]</scope>
    <source>
        <strain evidence="1">CBS 11717</strain>
    </source>
</reference>
<dbReference type="AlphaFoldDB" id="A0A1G4JDH1"/>
<dbReference type="EMBL" id="LT598463">
    <property type="protein sequence ID" value="SCU88136.1"/>
    <property type="molecule type" value="Genomic_DNA"/>
</dbReference>
<proteinExistence type="predicted"/>
<sequence>MNEHSLPRPPDVDPVIAAMAAAVAYGGEKRNKEVDESADASRKLRARSPKLGAKKRNWCWNWFVQDSSNKNAAVCDYCGRCVRRLKSDRGSPKKLLEHLNTHKITPKMENRIREQSTYSGGVQSFYEAIQKRHRQRSLLDYGDTSVAIANDDDSSSHYPYSPLSVSLQTVQTVPSQTSKYRPSDDVACIDLASKTIKFLLENRVNLKVIFSSSWGDLIHRPANPHIDEFLIYLESIFTKFGERQCMQELERCAALRGTSD</sequence>
<dbReference type="Proteomes" id="UP000191024">
    <property type="component" value="Chromosome D"/>
</dbReference>
<evidence type="ECO:0000313" key="1">
    <source>
        <dbReference type="EMBL" id="SCU88136.1"/>
    </source>
</evidence>
<name>A0A1G4JDH1_9SACH</name>
<evidence type="ECO:0000313" key="2">
    <source>
        <dbReference type="Proteomes" id="UP000191024"/>
    </source>
</evidence>
<dbReference type="OrthoDB" id="4095286at2759"/>
<accession>A0A1G4JDH1</accession>